<dbReference type="Gene3D" id="3.30.565.10">
    <property type="entry name" value="Histidine kinase-like ATPase, C-terminal domain"/>
    <property type="match status" value="1"/>
</dbReference>
<protein>
    <recommendedName>
        <fullName evidence="2">histidine kinase</fullName>
        <ecNumber evidence="2">2.7.13.3</ecNumber>
    </recommendedName>
</protein>
<evidence type="ECO:0000256" key="3">
    <source>
        <dbReference type="ARBA" id="ARBA00022679"/>
    </source>
</evidence>
<dbReference type="AlphaFoldDB" id="A0A0A2GVU0"/>
<keyword evidence="7" id="KW-1133">Transmembrane helix</keyword>
<feature type="signal peptide" evidence="8">
    <location>
        <begin position="1"/>
        <end position="19"/>
    </location>
</feature>
<dbReference type="EMBL" id="JSAQ01000001">
    <property type="protein sequence ID" value="KGO06668.1"/>
    <property type="molecule type" value="Genomic_DNA"/>
</dbReference>
<evidence type="ECO:0000256" key="4">
    <source>
        <dbReference type="ARBA" id="ARBA00022777"/>
    </source>
</evidence>
<feature type="transmembrane region" description="Helical" evidence="7">
    <location>
        <begin position="419"/>
        <end position="437"/>
    </location>
</feature>
<sequence length="636" mass="72992">MKKFVLSSLFLLYSFTVYSTLPSQKYKAEDSLLYYKKLSRKKKESYKDRLAANDKAIYWSRQVSDSVYLEQLIYRCDLYYYDKQYDQAIAQTKTVLDEATRLKSKRFIAQSYDNQGNIYKKKQNTSEAFTNYVHAIELFTELKDSIQIIKISKKASYIQTSLGDIDGAEYTIVNALDYSNTLKDPSEISWFYDILGRVYRERGLWKEAIRYHRKALQLANASSSKASLINNYAITLLKSGDNNGAIQQLEVGLAYKDSLSLKTLYRLKDNYGFAKSRAGHKDAIPLLEEALDLRSDINDIPGEYASHIHLAEAYMALENTKKTAYHAQQAYNISSKAKNTEAVIKALDYLIPVTKESNVLFEEYTSLSDSLTKAQNKAKFDFAKLRYDVEKAEERENIALQKITASQLREDIAIRKRNWALAGIGALLIIGIVFILYQREKSKKQRILDRYETEKRLAKKLHDELANEIYLVMNEVENEVHSPAVADRLEDIYKLSRDLSRETKPIQTDENFPTELAMNLQTYTSSERKLILRGLESINWSVINPEVKIEIYRVLQELMTNMRKHSKASLVALVFKSVDKLLEINYSDNGKGVSLSRDNRGSGLLNTQTRLKSLGGEIKFDSAVDEGFRAELSIPI</sequence>
<dbReference type="CDD" id="cd16917">
    <property type="entry name" value="HATPase_UhpB-NarQ-NarX-like"/>
    <property type="match status" value="1"/>
</dbReference>
<keyword evidence="8" id="KW-0732">Signal</keyword>
<keyword evidence="11" id="KW-1185">Reference proteome</keyword>
<evidence type="ECO:0000256" key="2">
    <source>
        <dbReference type="ARBA" id="ARBA00012438"/>
    </source>
</evidence>
<dbReference type="PROSITE" id="PS50109">
    <property type="entry name" value="HIS_KIN"/>
    <property type="match status" value="1"/>
</dbReference>
<feature type="domain" description="Histidine kinase" evidence="9">
    <location>
        <begin position="550"/>
        <end position="636"/>
    </location>
</feature>
<dbReference type="EC" id="2.7.13.3" evidence="2"/>
<dbReference type="OrthoDB" id="943406at2"/>
<keyword evidence="7" id="KW-0472">Membrane</keyword>
<dbReference type="KEGG" id="ddo:I597_0325"/>
<evidence type="ECO:0000259" key="9">
    <source>
        <dbReference type="PROSITE" id="PS50109"/>
    </source>
</evidence>
<dbReference type="GO" id="GO:0004673">
    <property type="term" value="F:protein histidine kinase activity"/>
    <property type="evidence" value="ECO:0007669"/>
    <property type="project" value="UniProtKB-EC"/>
</dbReference>
<feature type="repeat" description="TPR" evidence="6">
    <location>
        <begin position="189"/>
        <end position="222"/>
    </location>
</feature>
<evidence type="ECO:0000256" key="1">
    <source>
        <dbReference type="ARBA" id="ARBA00000085"/>
    </source>
</evidence>
<dbReference type="SMART" id="SM00028">
    <property type="entry name" value="TPR"/>
    <property type="match status" value="3"/>
</dbReference>
<dbReference type="InterPro" id="IPR036890">
    <property type="entry name" value="HATPase_C_sf"/>
</dbReference>
<dbReference type="Proteomes" id="UP000030140">
    <property type="component" value="Unassembled WGS sequence"/>
</dbReference>
<reference evidence="10 11" key="1">
    <citation type="submission" date="2014-10" db="EMBL/GenBank/DDBJ databases">
        <title>Draft genome sequence of the proteorhodopsin-containing marine bacterium Dokdonia donghaensis.</title>
        <authorList>
            <person name="Gomez-Consarnau L."/>
            <person name="Gonzalez J.M."/>
            <person name="Riedel T."/>
            <person name="Jaenicke S."/>
            <person name="Wagner-Doebler I."/>
            <person name="Fuhrman J.A."/>
        </authorList>
    </citation>
    <scope>NUCLEOTIDE SEQUENCE [LARGE SCALE GENOMIC DNA]</scope>
    <source>
        <strain evidence="10 11">DSW-1</strain>
    </source>
</reference>
<keyword evidence="7" id="KW-0812">Transmembrane</keyword>
<dbReference type="PROSITE" id="PS50005">
    <property type="entry name" value="TPR"/>
    <property type="match status" value="1"/>
</dbReference>
<evidence type="ECO:0000256" key="6">
    <source>
        <dbReference type="PROSITE-ProRule" id="PRU00339"/>
    </source>
</evidence>
<dbReference type="InterPro" id="IPR003594">
    <property type="entry name" value="HATPase_dom"/>
</dbReference>
<dbReference type="InterPro" id="IPR019734">
    <property type="entry name" value="TPR_rpt"/>
</dbReference>
<feature type="chain" id="PRO_5001999200" description="histidine kinase" evidence="8">
    <location>
        <begin position="20"/>
        <end position="636"/>
    </location>
</feature>
<dbReference type="PANTHER" id="PTHR24421:SF10">
    <property type="entry name" value="NITRATE_NITRITE SENSOR PROTEIN NARQ"/>
    <property type="match status" value="1"/>
</dbReference>
<accession>A0A0A2GVU0</accession>
<dbReference type="PANTHER" id="PTHR24421">
    <property type="entry name" value="NITRATE/NITRITE SENSOR PROTEIN NARX-RELATED"/>
    <property type="match status" value="1"/>
</dbReference>
<proteinExistence type="predicted"/>
<keyword evidence="5" id="KW-0902">Two-component regulatory system</keyword>
<evidence type="ECO:0000256" key="7">
    <source>
        <dbReference type="SAM" id="Phobius"/>
    </source>
</evidence>
<dbReference type="Pfam" id="PF02518">
    <property type="entry name" value="HATPase_c"/>
    <property type="match status" value="1"/>
</dbReference>
<name>A0A0A2GVU0_9FLAO</name>
<evidence type="ECO:0000313" key="10">
    <source>
        <dbReference type="EMBL" id="KGO06668.1"/>
    </source>
</evidence>
<evidence type="ECO:0000256" key="8">
    <source>
        <dbReference type="SAM" id="SignalP"/>
    </source>
</evidence>
<evidence type="ECO:0000256" key="5">
    <source>
        <dbReference type="ARBA" id="ARBA00023012"/>
    </source>
</evidence>
<dbReference type="SUPFAM" id="SSF48452">
    <property type="entry name" value="TPR-like"/>
    <property type="match status" value="1"/>
</dbReference>
<dbReference type="Gene3D" id="1.25.40.10">
    <property type="entry name" value="Tetratricopeptide repeat domain"/>
    <property type="match status" value="1"/>
</dbReference>
<dbReference type="RefSeq" id="WP_035325809.1">
    <property type="nucleotide sequence ID" value="NZ_CP015125.1"/>
</dbReference>
<comment type="caution">
    <text evidence="10">The sequence shown here is derived from an EMBL/GenBank/DDBJ whole genome shotgun (WGS) entry which is preliminary data.</text>
</comment>
<keyword evidence="3" id="KW-0808">Transferase</keyword>
<keyword evidence="4" id="KW-0418">Kinase</keyword>
<gene>
    <name evidence="10" type="ORF">NV36_07290</name>
</gene>
<dbReference type="SUPFAM" id="SSF55874">
    <property type="entry name" value="ATPase domain of HSP90 chaperone/DNA topoisomerase II/histidine kinase"/>
    <property type="match status" value="1"/>
</dbReference>
<evidence type="ECO:0000313" key="11">
    <source>
        <dbReference type="Proteomes" id="UP000030140"/>
    </source>
</evidence>
<comment type="catalytic activity">
    <reaction evidence="1">
        <text>ATP + protein L-histidine = ADP + protein N-phospho-L-histidine.</text>
        <dbReference type="EC" id="2.7.13.3"/>
    </reaction>
</comment>
<dbReference type="InterPro" id="IPR005467">
    <property type="entry name" value="His_kinase_dom"/>
</dbReference>
<dbReference type="GO" id="GO:0000160">
    <property type="term" value="P:phosphorelay signal transduction system"/>
    <property type="evidence" value="ECO:0007669"/>
    <property type="project" value="UniProtKB-KW"/>
</dbReference>
<dbReference type="Pfam" id="PF13176">
    <property type="entry name" value="TPR_7"/>
    <property type="match status" value="1"/>
</dbReference>
<dbReference type="InterPro" id="IPR050482">
    <property type="entry name" value="Sensor_HK_TwoCompSys"/>
</dbReference>
<keyword evidence="6" id="KW-0802">TPR repeat</keyword>
<dbReference type="PATRIC" id="fig|1300343.5.peg.327"/>
<organism evidence="10 11">
    <name type="scientific">Dokdonia donghaensis DSW-1</name>
    <dbReference type="NCBI Taxonomy" id="1300343"/>
    <lineage>
        <taxon>Bacteria</taxon>
        <taxon>Pseudomonadati</taxon>
        <taxon>Bacteroidota</taxon>
        <taxon>Flavobacteriia</taxon>
        <taxon>Flavobacteriales</taxon>
        <taxon>Flavobacteriaceae</taxon>
        <taxon>Dokdonia</taxon>
    </lineage>
</organism>
<dbReference type="InterPro" id="IPR011990">
    <property type="entry name" value="TPR-like_helical_dom_sf"/>
</dbReference>